<dbReference type="SUPFAM" id="SSF55347">
    <property type="entry name" value="Glyceraldehyde-3-phosphate dehydrogenase-like, C-terminal domain"/>
    <property type="match status" value="1"/>
</dbReference>
<dbReference type="Gene3D" id="3.40.50.720">
    <property type="entry name" value="NAD(P)-binding Rossmann-like Domain"/>
    <property type="match status" value="1"/>
</dbReference>
<evidence type="ECO:0000259" key="2">
    <source>
        <dbReference type="Pfam" id="PF22725"/>
    </source>
</evidence>
<dbReference type="PANTHER" id="PTHR43377">
    <property type="entry name" value="BILIVERDIN REDUCTASE A"/>
    <property type="match status" value="1"/>
</dbReference>
<protein>
    <submittedName>
        <fullName evidence="3">Gfo/Idh/MocA family protein</fullName>
    </submittedName>
</protein>
<dbReference type="EMBL" id="JBHTAA010000005">
    <property type="protein sequence ID" value="MFC7203583.1"/>
    <property type="molecule type" value="Genomic_DNA"/>
</dbReference>
<feature type="domain" description="Gfo/Idh/MocA-like oxidoreductase N-terminal" evidence="1">
    <location>
        <begin position="4"/>
        <end position="114"/>
    </location>
</feature>
<gene>
    <name evidence="3" type="ORF">ACFQJC_08660</name>
</gene>
<accession>A0ABD5ZEE5</accession>
<keyword evidence="4" id="KW-1185">Reference proteome</keyword>
<proteinExistence type="predicted"/>
<dbReference type="InterPro" id="IPR000683">
    <property type="entry name" value="Gfo/Idh/MocA-like_OxRdtase_N"/>
</dbReference>
<evidence type="ECO:0000313" key="4">
    <source>
        <dbReference type="Proteomes" id="UP001596481"/>
    </source>
</evidence>
<name>A0ABD5ZEE5_9EURY</name>
<dbReference type="InterPro" id="IPR036291">
    <property type="entry name" value="NAD(P)-bd_dom_sf"/>
</dbReference>
<dbReference type="Pfam" id="PF01408">
    <property type="entry name" value="GFO_IDH_MocA"/>
    <property type="match status" value="1"/>
</dbReference>
<dbReference type="Pfam" id="PF22725">
    <property type="entry name" value="GFO_IDH_MocA_C3"/>
    <property type="match status" value="1"/>
</dbReference>
<reference evidence="3 4" key="1">
    <citation type="journal article" date="2019" name="Int. J. Syst. Evol. Microbiol.">
        <title>The Global Catalogue of Microorganisms (GCM) 10K type strain sequencing project: providing services to taxonomists for standard genome sequencing and annotation.</title>
        <authorList>
            <consortium name="The Broad Institute Genomics Platform"/>
            <consortium name="The Broad Institute Genome Sequencing Center for Infectious Disease"/>
            <person name="Wu L."/>
            <person name="Ma J."/>
        </authorList>
    </citation>
    <scope>NUCLEOTIDE SEQUENCE [LARGE SCALE GENOMIC DNA]</scope>
    <source>
        <strain evidence="3 4">DSM 29988</strain>
    </source>
</reference>
<dbReference type="Gene3D" id="3.30.360.10">
    <property type="entry name" value="Dihydrodipicolinate Reductase, domain 2"/>
    <property type="match status" value="1"/>
</dbReference>
<dbReference type="InterPro" id="IPR055170">
    <property type="entry name" value="GFO_IDH_MocA-like_dom"/>
</dbReference>
<evidence type="ECO:0000313" key="3">
    <source>
        <dbReference type="EMBL" id="MFC7203583.1"/>
    </source>
</evidence>
<dbReference type="InterPro" id="IPR051450">
    <property type="entry name" value="Gfo/Idh/MocA_Oxidoreductases"/>
</dbReference>
<evidence type="ECO:0000259" key="1">
    <source>
        <dbReference type="Pfam" id="PF01408"/>
    </source>
</evidence>
<sequence length="316" mass="36298">MHTILFTGLGSIGRRHLRLLMELESEFDIHAYRSRGSDGELDAVTEHDSLDSALAVSPDVAFITNPTSLHVETAIRCAKSGADLFIEKPLSDSIGGIDELRRICDEKELLTYVGCQLRFDPILNRLKTILIDEEYGGMLSFRAYSGSYLPDWRPEKDYRNTYSAQYELGGGVALDLIHEIDYSYWIFGRPARTVHLSGQASTLETTVEDYVELSLETVDGVPGHIHLDYFRPTPRRTLEVTCEDGVLTADLICKTLTIETTERTEQIEYDYHRDDVFRRQLNHFFDYLERREPFENDISEAEDVLRIALNLRNEYR</sequence>
<dbReference type="RefSeq" id="WP_390222922.1">
    <property type="nucleotide sequence ID" value="NZ_JBHTAA010000005.1"/>
</dbReference>
<dbReference type="AlphaFoldDB" id="A0ABD5ZEE5"/>
<organism evidence="3 4">
    <name type="scientific">Haloferax namakaokahaiae</name>
    <dbReference type="NCBI Taxonomy" id="1748331"/>
    <lineage>
        <taxon>Archaea</taxon>
        <taxon>Methanobacteriati</taxon>
        <taxon>Methanobacteriota</taxon>
        <taxon>Stenosarchaea group</taxon>
        <taxon>Halobacteria</taxon>
        <taxon>Halobacteriales</taxon>
        <taxon>Haloferacaceae</taxon>
        <taxon>Haloferax</taxon>
    </lineage>
</organism>
<dbReference type="PANTHER" id="PTHR43377:SF1">
    <property type="entry name" value="BILIVERDIN REDUCTASE A"/>
    <property type="match status" value="1"/>
</dbReference>
<comment type="caution">
    <text evidence="3">The sequence shown here is derived from an EMBL/GenBank/DDBJ whole genome shotgun (WGS) entry which is preliminary data.</text>
</comment>
<dbReference type="Proteomes" id="UP001596481">
    <property type="component" value="Unassembled WGS sequence"/>
</dbReference>
<feature type="domain" description="GFO/IDH/MocA-like oxidoreductase" evidence="2">
    <location>
        <begin position="125"/>
        <end position="247"/>
    </location>
</feature>
<dbReference type="SUPFAM" id="SSF51735">
    <property type="entry name" value="NAD(P)-binding Rossmann-fold domains"/>
    <property type="match status" value="1"/>
</dbReference>